<dbReference type="Pfam" id="PF00708">
    <property type="entry name" value="Acylphosphatase"/>
    <property type="match status" value="1"/>
</dbReference>
<evidence type="ECO:0000256" key="8">
    <source>
        <dbReference type="SAM" id="MobiDB-lite"/>
    </source>
</evidence>
<evidence type="ECO:0000256" key="4">
    <source>
        <dbReference type="ARBA" id="ARBA00047645"/>
    </source>
</evidence>
<dbReference type="GO" id="GO:0003998">
    <property type="term" value="F:acylphosphatase activity"/>
    <property type="evidence" value="ECO:0007669"/>
    <property type="project" value="UniProtKB-EC"/>
</dbReference>
<dbReference type="PROSITE" id="PS50975">
    <property type="entry name" value="ATP_GRASP"/>
    <property type="match status" value="1"/>
</dbReference>
<dbReference type="Proteomes" id="UP000199220">
    <property type="component" value="Unassembled WGS sequence"/>
</dbReference>
<name>A0A1H5HQ66_9MICO</name>
<evidence type="ECO:0000259" key="9">
    <source>
        <dbReference type="PROSITE" id="PS50975"/>
    </source>
</evidence>
<dbReference type="EMBL" id="FNTX01000001">
    <property type="protein sequence ID" value="SEE30112.1"/>
    <property type="molecule type" value="Genomic_DNA"/>
</dbReference>
<dbReference type="PROSITE" id="PS00151">
    <property type="entry name" value="ACYLPHOSPHATASE_2"/>
    <property type="match status" value="1"/>
</dbReference>
<dbReference type="AlphaFoldDB" id="A0A1H5HQ66"/>
<reference evidence="12" key="1">
    <citation type="submission" date="2016-10" db="EMBL/GenBank/DDBJ databases">
        <authorList>
            <person name="Varghese N."/>
            <person name="Submissions S."/>
        </authorList>
    </citation>
    <scope>NUCLEOTIDE SEQUENCE [LARGE SCALE GENOMIC DNA]</scope>
    <source>
        <strain evidence="12">DSM 21368</strain>
    </source>
</reference>
<keyword evidence="12" id="KW-1185">Reference proteome</keyword>
<organism evidence="11 12">
    <name type="scientific">Ruania alba</name>
    <dbReference type="NCBI Taxonomy" id="648782"/>
    <lineage>
        <taxon>Bacteria</taxon>
        <taxon>Bacillati</taxon>
        <taxon>Actinomycetota</taxon>
        <taxon>Actinomycetes</taxon>
        <taxon>Micrococcales</taxon>
        <taxon>Ruaniaceae</taxon>
        <taxon>Ruania</taxon>
    </lineage>
</organism>
<dbReference type="STRING" id="648782.SAMN04488554_2032"/>
<dbReference type="SUPFAM" id="SSF54975">
    <property type="entry name" value="Acylphosphatase/BLUF domain-like"/>
    <property type="match status" value="1"/>
</dbReference>
<feature type="domain" description="Acylphosphatase-like" evidence="10">
    <location>
        <begin position="372"/>
        <end position="458"/>
    </location>
</feature>
<evidence type="ECO:0000256" key="5">
    <source>
        <dbReference type="PROSITE-ProRule" id="PRU00409"/>
    </source>
</evidence>
<accession>A0A1H5HQ66</accession>
<feature type="domain" description="ATP-grasp" evidence="9">
    <location>
        <begin position="115"/>
        <end position="342"/>
    </location>
</feature>
<dbReference type="GO" id="GO:0046872">
    <property type="term" value="F:metal ion binding"/>
    <property type="evidence" value="ECO:0007669"/>
    <property type="project" value="InterPro"/>
</dbReference>
<proteinExistence type="inferred from homology"/>
<dbReference type="InterPro" id="IPR036046">
    <property type="entry name" value="Acylphosphatase-like_dom_sf"/>
</dbReference>
<keyword evidence="5" id="KW-0067">ATP-binding</keyword>
<feature type="region of interest" description="Disordered" evidence="8">
    <location>
        <begin position="52"/>
        <end position="80"/>
    </location>
</feature>
<protein>
    <recommendedName>
        <fullName evidence="3 6">acylphosphatase</fullName>
        <ecNumber evidence="2 6">3.6.1.7</ecNumber>
    </recommendedName>
</protein>
<dbReference type="Pfam" id="PF14305">
    <property type="entry name" value="ATPgrasp_TupA"/>
    <property type="match status" value="1"/>
</dbReference>
<dbReference type="PROSITE" id="PS51160">
    <property type="entry name" value="ACYLPHOSPHATASE_3"/>
    <property type="match status" value="1"/>
</dbReference>
<sequence length="458" mass="50611">MGNNGRVCVRQLIRQLPPLRWRDERIRELRATNRTQKARLEALSAELAEWRARAEEEPRRDGVGAPRTGPKGLPEAAGGPSFQYMLESERRIAVVRRKDGPAPLRISLAGKLYSQSIARAAGVRVPAIYGIWNSIEEIDLAALPEEFVLKSDRGSNSKGVFPIVRAGDRYQIAGIAEPVTAEQVLDRLREAKEARRAPAPYFAEQYLHGREDGEVPPDIKVYAFYGEIGHVHLRAVGRHADNSSVVSKFVDADGTDLGAIDPSRTIDPTLALPEAFEEVVQAARTLSKAAKVPFIRVDLYETADGICFGEYTTRPGGTQWYGVEHDRVLGKRWERAQSRLDADRTAGMPLEPDTLEPEDLPSSRRPSTDRIARRVHVAGHVQGVGYRMHCSRTAERLGVAGWVRNLPDGAVQAWVEGAPDAVGSLLDWLATGPRNAEVTGTQITEEDPQGLSSFEIRR</sequence>
<dbReference type="PANTHER" id="PTHR47268:SF4">
    <property type="entry name" value="ACYLPHOSPHATASE"/>
    <property type="match status" value="1"/>
</dbReference>
<dbReference type="PANTHER" id="PTHR47268">
    <property type="entry name" value="ACYLPHOSPHATASE"/>
    <property type="match status" value="1"/>
</dbReference>
<dbReference type="Gene3D" id="3.30.470.20">
    <property type="entry name" value="ATP-grasp fold, B domain"/>
    <property type="match status" value="1"/>
</dbReference>
<evidence type="ECO:0000256" key="3">
    <source>
        <dbReference type="ARBA" id="ARBA00015991"/>
    </source>
</evidence>
<dbReference type="InterPro" id="IPR001792">
    <property type="entry name" value="Acylphosphatase-like_dom"/>
</dbReference>
<feature type="active site" evidence="6">
    <location>
        <position position="387"/>
    </location>
</feature>
<feature type="region of interest" description="Disordered" evidence="8">
    <location>
        <begin position="340"/>
        <end position="367"/>
    </location>
</feature>
<dbReference type="SUPFAM" id="SSF56059">
    <property type="entry name" value="Glutathione synthetase ATP-binding domain-like"/>
    <property type="match status" value="1"/>
</dbReference>
<dbReference type="GO" id="GO:0005524">
    <property type="term" value="F:ATP binding"/>
    <property type="evidence" value="ECO:0007669"/>
    <property type="project" value="UniProtKB-UniRule"/>
</dbReference>
<keyword evidence="6" id="KW-0378">Hydrolase</keyword>
<evidence type="ECO:0000259" key="10">
    <source>
        <dbReference type="PROSITE" id="PS51160"/>
    </source>
</evidence>
<evidence type="ECO:0000313" key="11">
    <source>
        <dbReference type="EMBL" id="SEE30112.1"/>
    </source>
</evidence>
<dbReference type="InterPro" id="IPR017968">
    <property type="entry name" value="Acylphosphatase_CS"/>
</dbReference>
<evidence type="ECO:0000256" key="2">
    <source>
        <dbReference type="ARBA" id="ARBA00012150"/>
    </source>
</evidence>
<dbReference type="InterPro" id="IPR020456">
    <property type="entry name" value="Acylphosphatase"/>
</dbReference>
<gene>
    <name evidence="11" type="ORF">SAMN04488554_2032</name>
</gene>
<keyword evidence="5" id="KW-0547">Nucleotide-binding</keyword>
<evidence type="ECO:0000256" key="7">
    <source>
        <dbReference type="RuleBase" id="RU004168"/>
    </source>
</evidence>
<dbReference type="Gene3D" id="3.30.70.100">
    <property type="match status" value="1"/>
</dbReference>
<evidence type="ECO:0000256" key="1">
    <source>
        <dbReference type="ARBA" id="ARBA00005614"/>
    </source>
</evidence>
<feature type="compositionally biased region" description="Basic and acidic residues" evidence="8">
    <location>
        <begin position="52"/>
        <end position="62"/>
    </location>
</feature>
<dbReference type="InterPro" id="IPR011761">
    <property type="entry name" value="ATP-grasp"/>
</dbReference>
<evidence type="ECO:0000313" key="12">
    <source>
        <dbReference type="Proteomes" id="UP000199220"/>
    </source>
</evidence>
<feature type="active site" evidence="6">
    <location>
        <position position="405"/>
    </location>
</feature>
<dbReference type="EC" id="3.6.1.7" evidence="2 6"/>
<comment type="catalytic activity">
    <reaction evidence="4 6">
        <text>an acyl phosphate + H2O = a carboxylate + phosphate + H(+)</text>
        <dbReference type="Rhea" id="RHEA:14965"/>
        <dbReference type="ChEBI" id="CHEBI:15377"/>
        <dbReference type="ChEBI" id="CHEBI:15378"/>
        <dbReference type="ChEBI" id="CHEBI:29067"/>
        <dbReference type="ChEBI" id="CHEBI:43474"/>
        <dbReference type="ChEBI" id="CHEBI:59918"/>
        <dbReference type="EC" id="3.6.1.7"/>
    </reaction>
</comment>
<comment type="similarity">
    <text evidence="1 7">Belongs to the acylphosphatase family.</text>
</comment>
<evidence type="ECO:0000256" key="6">
    <source>
        <dbReference type="PROSITE-ProRule" id="PRU00520"/>
    </source>
</evidence>
<dbReference type="InterPro" id="IPR029465">
    <property type="entry name" value="ATPgrasp_TupA"/>
</dbReference>